<evidence type="ECO:0000313" key="3">
    <source>
        <dbReference type="WBParaSite" id="PDA_v2.g7506.t1"/>
    </source>
</evidence>
<reference evidence="3" key="1">
    <citation type="submission" date="2022-11" db="UniProtKB">
        <authorList>
            <consortium name="WormBaseParasite"/>
        </authorList>
    </citation>
    <scope>IDENTIFICATION</scope>
</reference>
<dbReference type="AlphaFoldDB" id="A0A914QUU9"/>
<organism evidence="2 3">
    <name type="scientific">Panagrolaimus davidi</name>
    <dbReference type="NCBI Taxonomy" id="227884"/>
    <lineage>
        <taxon>Eukaryota</taxon>
        <taxon>Metazoa</taxon>
        <taxon>Ecdysozoa</taxon>
        <taxon>Nematoda</taxon>
        <taxon>Chromadorea</taxon>
        <taxon>Rhabditida</taxon>
        <taxon>Tylenchina</taxon>
        <taxon>Panagrolaimomorpha</taxon>
        <taxon>Panagrolaimoidea</taxon>
        <taxon>Panagrolaimidae</taxon>
        <taxon>Panagrolaimus</taxon>
    </lineage>
</organism>
<name>A0A914QUU9_9BILA</name>
<proteinExistence type="predicted"/>
<protein>
    <submittedName>
        <fullName evidence="3">Uncharacterized protein</fullName>
    </submittedName>
</protein>
<evidence type="ECO:0000256" key="1">
    <source>
        <dbReference type="SAM" id="MobiDB-lite"/>
    </source>
</evidence>
<sequence length="220" mass="23895">MSMPAPQPLRPQPLRPQPQYAPFPINGQMPTTEQPSLIGLQKAPSNEYVMAIQRAHQERAGSQDYQSLGSVHSQDGYKPLSTLSLYSNSLNRSGAFQQYPQRGSIHSLPDASLTTSSLLSSRPPYLSSSHQTNYGIQQDPILAMDALVAELELNTDLDRNGEKRRSFPTGYGGNTSMNRNNFRPLASTTVTQTTTTGNGTAGIPRHGSLNIKPQNSNNGG</sequence>
<feature type="region of interest" description="Disordered" evidence="1">
    <location>
        <begin position="159"/>
        <end position="181"/>
    </location>
</feature>
<feature type="region of interest" description="Disordered" evidence="1">
    <location>
        <begin position="1"/>
        <end position="42"/>
    </location>
</feature>
<feature type="compositionally biased region" description="Polar residues" evidence="1">
    <location>
        <begin position="211"/>
        <end position="220"/>
    </location>
</feature>
<evidence type="ECO:0000313" key="2">
    <source>
        <dbReference type="Proteomes" id="UP000887578"/>
    </source>
</evidence>
<accession>A0A914QUU9</accession>
<dbReference type="WBParaSite" id="PDA_v2.g7506.t1">
    <property type="protein sequence ID" value="PDA_v2.g7506.t1"/>
    <property type="gene ID" value="PDA_v2.g7506"/>
</dbReference>
<feature type="region of interest" description="Disordered" evidence="1">
    <location>
        <begin position="194"/>
        <end position="220"/>
    </location>
</feature>
<feature type="compositionally biased region" description="Pro residues" evidence="1">
    <location>
        <begin position="1"/>
        <end position="21"/>
    </location>
</feature>
<dbReference type="Proteomes" id="UP000887578">
    <property type="component" value="Unplaced"/>
</dbReference>
<keyword evidence="2" id="KW-1185">Reference proteome</keyword>